<proteinExistence type="predicted"/>
<comment type="caution">
    <text evidence="2">The sequence shown here is derived from an EMBL/GenBank/DDBJ whole genome shotgun (WGS) entry which is preliminary data.</text>
</comment>
<dbReference type="EMBL" id="JBHRZH010000012">
    <property type="protein sequence ID" value="MFC3762050.1"/>
    <property type="molecule type" value="Genomic_DNA"/>
</dbReference>
<keyword evidence="3" id="KW-1185">Reference proteome</keyword>
<name>A0ABV7Y9P9_9ACTN</name>
<evidence type="ECO:0000313" key="3">
    <source>
        <dbReference type="Proteomes" id="UP001595699"/>
    </source>
</evidence>
<organism evidence="2 3">
    <name type="scientific">Tenggerimyces flavus</name>
    <dbReference type="NCBI Taxonomy" id="1708749"/>
    <lineage>
        <taxon>Bacteria</taxon>
        <taxon>Bacillati</taxon>
        <taxon>Actinomycetota</taxon>
        <taxon>Actinomycetes</taxon>
        <taxon>Propionibacteriales</taxon>
        <taxon>Nocardioidaceae</taxon>
        <taxon>Tenggerimyces</taxon>
    </lineage>
</organism>
<gene>
    <name evidence="2" type="ORF">ACFOUW_14500</name>
</gene>
<dbReference type="RefSeq" id="WP_205120597.1">
    <property type="nucleotide sequence ID" value="NZ_JAFBCM010000001.1"/>
</dbReference>
<evidence type="ECO:0000256" key="1">
    <source>
        <dbReference type="SAM" id="Phobius"/>
    </source>
</evidence>
<accession>A0ABV7Y9P9</accession>
<keyword evidence="1" id="KW-0472">Membrane</keyword>
<dbReference type="Proteomes" id="UP001595699">
    <property type="component" value="Unassembled WGS sequence"/>
</dbReference>
<reference evidence="3" key="1">
    <citation type="journal article" date="2019" name="Int. J. Syst. Evol. Microbiol.">
        <title>The Global Catalogue of Microorganisms (GCM) 10K type strain sequencing project: providing services to taxonomists for standard genome sequencing and annotation.</title>
        <authorList>
            <consortium name="The Broad Institute Genomics Platform"/>
            <consortium name="The Broad Institute Genome Sequencing Center for Infectious Disease"/>
            <person name="Wu L."/>
            <person name="Ma J."/>
        </authorList>
    </citation>
    <scope>NUCLEOTIDE SEQUENCE [LARGE SCALE GENOMIC DNA]</scope>
    <source>
        <strain evidence="3">CGMCC 4.7241</strain>
    </source>
</reference>
<evidence type="ECO:0000313" key="2">
    <source>
        <dbReference type="EMBL" id="MFC3762050.1"/>
    </source>
</evidence>
<keyword evidence="1" id="KW-1133">Transmembrane helix</keyword>
<protein>
    <submittedName>
        <fullName evidence="2">Uncharacterized protein</fullName>
    </submittedName>
</protein>
<keyword evidence="1" id="KW-0812">Transmembrane</keyword>
<sequence length="131" mass="14580">MTWRTKLKVAAVLAALAFGAILAGFFGDRAHADVPSPAYQRPPIPPVVDGPSEPATFAAIVLTGAFLVFVAGWLLYGWLKNRRERAEKFNAAAEALRRNRERNIARDVNLTDSEREQFLDIVTEWRKGVQS</sequence>
<feature type="transmembrane region" description="Helical" evidence="1">
    <location>
        <begin position="56"/>
        <end position="79"/>
    </location>
</feature>